<keyword evidence="7" id="KW-1185">Reference proteome</keyword>
<reference evidence="6 7" key="1">
    <citation type="submission" date="2015-07" db="EMBL/GenBank/DDBJ databases">
        <authorList>
            <person name="Kim K.M."/>
        </authorList>
    </citation>
    <scope>NUCLEOTIDE SEQUENCE [LARGE SCALE GENOMIC DNA]</scope>
    <source>
        <strain evidence="6 7">KCTC 12363</strain>
    </source>
</reference>
<dbReference type="GO" id="GO:0004803">
    <property type="term" value="F:transposase activity"/>
    <property type="evidence" value="ECO:0007669"/>
    <property type="project" value="InterPro"/>
</dbReference>
<dbReference type="AlphaFoldDB" id="A0A0H4PME1"/>
<dbReference type="SUPFAM" id="SSF53098">
    <property type="entry name" value="Ribonuclease H-like"/>
    <property type="match status" value="1"/>
</dbReference>
<evidence type="ECO:0000256" key="1">
    <source>
        <dbReference type="ARBA" id="ARBA00010075"/>
    </source>
</evidence>
<gene>
    <name evidence="6" type="ORF">CA2015_4904</name>
</gene>
<dbReference type="InterPro" id="IPR047952">
    <property type="entry name" value="Transpos_IS4"/>
</dbReference>
<name>A0A0H4PME1_9BACT</name>
<dbReference type="PANTHER" id="PTHR33258:SF1">
    <property type="entry name" value="TRANSPOSASE INSL FOR INSERTION SEQUENCE ELEMENT IS186A-RELATED"/>
    <property type="match status" value="1"/>
</dbReference>
<feature type="domain" description="Transposase IS4-like" evidence="5">
    <location>
        <begin position="220"/>
        <end position="440"/>
    </location>
</feature>
<evidence type="ECO:0000259" key="5">
    <source>
        <dbReference type="Pfam" id="PF01609"/>
    </source>
</evidence>
<evidence type="ECO:0000256" key="2">
    <source>
        <dbReference type="ARBA" id="ARBA00022578"/>
    </source>
</evidence>
<dbReference type="Proteomes" id="UP000036520">
    <property type="component" value="Chromosome"/>
</dbReference>
<dbReference type="Gene3D" id="3.90.350.10">
    <property type="entry name" value="Transposase Inhibitor Protein From Tn5, Chain A, domain 1"/>
    <property type="match status" value="1"/>
</dbReference>
<dbReference type="InterPro" id="IPR012337">
    <property type="entry name" value="RNaseH-like_sf"/>
</dbReference>
<evidence type="ECO:0000256" key="4">
    <source>
        <dbReference type="ARBA" id="ARBA00023172"/>
    </source>
</evidence>
<evidence type="ECO:0000313" key="7">
    <source>
        <dbReference type="Proteomes" id="UP000036520"/>
    </source>
</evidence>
<dbReference type="PANTHER" id="PTHR33258">
    <property type="entry name" value="TRANSPOSASE INSL FOR INSERTION SEQUENCE ELEMENT IS186A-RELATED"/>
    <property type="match status" value="1"/>
</dbReference>
<dbReference type="EMBL" id="CP012040">
    <property type="protein sequence ID" value="AKP54225.1"/>
    <property type="molecule type" value="Genomic_DNA"/>
</dbReference>
<dbReference type="InterPro" id="IPR002559">
    <property type="entry name" value="Transposase_11"/>
</dbReference>
<proteinExistence type="inferred from homology"/>
<evidence type="ECO:0000256" key="3">
    <source>
        <dbReference type="ARBA" id="ARBA00023125"/>
    </source>
</evidence>
<keyword evidence="3" id="KW-0238">DNA-binding</keyword>
<dbReference type="GO" id="GO:0006313">
    <property type="term" value="P:DNA transposition"/>
    <property type="evidence" value="ECO:0007669"/>
    <property type="project" value="InterPro"/>
</dbReference>
<accession>A0A0H4PME1</accession>
<protein>
    <submittedName>
        <fullName evidence="6">Transposase IS4 family protein</fullName>
    </submittedName>
</protein>
<comment type="similarity">
    <text evidence="1">Belongs to the transposase 11 family.</text>
</comment>
<keyword evidence="4" id="KW-0233">DNA recombination</keyword>
<evidence type="ECO:0000313" key="6">
    <source>
        <dbReference type="EMBL" id="AKP54225.1"/>
    </source>
</evidence>
<dbReference type="NCBIfam" id="NF033592">
    <property type="entry name" value="transpos_IS4_1"/>
    <property type="match status" value="1"/>
</dbReference>
<dbReference type="STRING" id="320787.CA2015_4904"/>
<dbReference type="GO" id="GO:0003677">
    <property type="term" value="F:DNA binding"/>
    <property type="evidence" value="ECO:0007669"/>
    <property type="project" value="UniProtKB-KW"/>
</dbReference>
<sequence length="537" mass="63022">MISQCHNYLRKIASNWLFFSKVDLLYFYPFFQFKLPNPKYFHQISYRYELNLLIKFGITCCISAGYQNDLLWPFNPDYQCRLVKEFLLFLGKKRERSFFENNLTTIKSFSFSKDFLKLLKNNIENGLTRDRFRTTNTAFVRQRCLGFTDLIYFMLGLGKSSVQQELDNFFSDKSVSYSKGAFSQQRSKLNPKVFTWLNEQQCSFYYNKASHIRKWKGFRLIGIDGSTLQLPYSKELAKGFGHFETRTENGRKVVLARVSQAYDVLNQISIDAKIKHYRTSELALCESHLPCLGPGDLLIMDRAYAAFWLMSSLVQQQKSFVIRVKANRWKHAKAFLASTQKQQIIEVSPSKEALNRCRERNIPTEALKLRLVRVPIASGEDHILITNLVDHKKYPVKEIRELYRKRWPVEESFKLLKTRAELENLSGKTARAVLQDFNRIILRANLSNILSKTLTKKGIDYCNKKRKNTYQINRTQAYRKTKSIIDQLKQGMDKIIGKISDYAFKLLLQLEIIRPNRSVPRIKRYTARPSNFITYKP</sequence>
<dbReference type="Pfam" id="PF01609">
    <property type="entry name" value="DDE_Tnp_1"/>
    <property type="match status" value="1"/>
</dbReference>
<dbReference type="KEGG" id="camu:CA2015_4904"/>
<keyword evidence="2" id="KW-0815">Transposition</keyword>
<organism evidence="6 7">
    <name type="scientific">Cyclobacterium amurskyense</name>
    <dbReference type="NCBI Taxonomy" id="320787"/>
    <lineage>
        <taxon>Bacteria</taxon>
        <taxon>Pseudomonadati</taxon>
        <taxon>Bacteroidota</taxon>
        <taxon>Cytophagia</taxon>
        <taxon>Cytophagales</taxon>
        <taxon>Cyclobacteriaceae</taxon>
        <taxon>Cyclobacterium</taxon>
    </lineage>
</organism>